<keyword evidence="2" id="KW-1185">Reference proteome</keyword>
<proteinExistence type="predicted"/>
<name>A0ABU3TVF5_9FIRM</name>
<accession>A0ABU3TVF5</accession>
<reference evidence="1 2" key="1">
    <citation type="submission" date="2023-10" db="EMBL/GenBank/DDBJ databases">
        <title>Host Genetic Regulation of Human Gut Microbial Structural Variation.</title>
        <authorList>
            <person name="Harmsen H.J.M."/>
        </authorList>
    </citation>
    <scope>NUCLEOTIDE SEQUENCE [LARGE SCALE GENOMIC DNA]</scope>
    <source>
        <strain evidence="1 2">HTF-F</strain>
    </source>
</reference>
<sequence>MMDLEKFYFTYGSDDVQPYCGGWTEVWAPNYHMACQAFRAVHPDRIPNILNCSSVYSAREFEKTKMFGPSGNFGLRCRETITLNIAVNKAEEGVIF</sequence>
<gene>
    <name evidence="1" type="ORF">RX402_00725</name>
</gene>
<organism evidence="1 2">
    <name type="scientific">Faecalibacterium wellingii</name>
    <dbReference type="NCBI Taxonomy" id="2929491"/>
    <lineage>
        <taxon>Bacteria</taxon>
        <taxon>Bacillati</taxon>
        <taxon>Bacillota</taxon>
        <taxon>Clostridia</taxon>
        <taxon>Eubacteriales</taxon>
        <taxon>Oscillospiraceae</taxon>
        <taxon>Faecalibacterium</taxon>
    </lineage>
</organism>
<evidence type="ECO:0000313" key="1">
    <source>
        <dbReference type="EMBL" id="MDU8687282.1"/>
    </source>
</evidence>
<dbReference type="Proteomes" id="UP001263246">
    <property type="component" value="Unassembled WGS sequence"/>
</dbReference>
<dbReference type="RefSeq" id="WP_146746951.1">
    <property type="nucleotide sequence ID" value="NZ_CP094473.1"/>
</dbReference>
<evidence type="ECO:0000313" key="2">
    <source>
        <dbReference type="Proteomes" id="UP001263246"/>
    </source>
</evidence>
<protein>
    <submittedName>
        <fullName evidence="1">Uncharacterized protein</fullName>
    </submittedName>
</protein>
<dbReference type="EMBL" id="JAWHPR010000001">
    <property type="protein sequence ID" value="MDU8687282.1"/>
    <property type="molecule type" value="Genomic_DNA"/>
</dbReference>
<comment type="caution">
    <text evidence="1">The sequence shown here is derived from an EMBL/GenBank/DDBJ whole genome shotgun (WGS) entry which is preliminary data.</text>
</comment>